<evidence type="ECO:0000256" key="2">
    <source>
        <dbReference type="SAM" id="MobiDB-lite"/>
    </source>
</evidence>
<dbReference type="Pfam" id="PF07883">
    <property type="entry name" value="Cupin_2"/>
    <property type="match status" value="1"/>
</dbReference>
<protein>
    <submittedName>
        <fullName evidence="4">Cro/Cl family transcriptional regulator</fullName>
    </submittedName>
</protein>
<feature type="region of interest" description="Disordered" evidence="2">
    <location>
        <begin position="223"/>
        <end position="247"/>
    </location>
</feature>
<dbReference type="Gene3D" id="2.60.120.10">
    <property type="entry name" value="Jelly Rolls"/>
    <property type="match status" value="1"/>
</dbReference>
<accession>A0A261TVG4</accession>
<dbReference type="CDD" id="cd00093">
    <property type="entry name" value="HTH_XRE"/>
    <property type="match status" value="1"/>
</dbReference>
<dbReference type="PROSITE" id="PS50943">
    <property type="entry name" value="HTH_CROC1"/>
    <property type="match status" value="1"/>
</dbReference>
<dbReference type="Pfam" id="PF13560">
    <property type="entry name" value="HTH_31"/>
    <property type="match status" value="1"/>
</dbReference>
<keyword evidence="1" id="KW-0238">DNA-binding</keyword>
<dbReference type="PANTHER" id="PTHR46797:SF20">
    <property type="entry name" value="BLR4304 PROTEIN"/>
    <property type="match status" value="1"/>
</dbReference>
<dbReference type="EMBL" id="NEVP01000004">
    <property type="protein sequence ID" value="OZI53656.1"/>
    <property type="molecule type" value="Genomic_DNA"/>
</dbReference>
<organism evidence="4 5">
    <name type="scientific">Bordetella genomosp. 5</name>
    <dbReference type="NCBI Taxonomy" id="1395608"/>
    <lineage>
        <taxon>Bacteria</taxon>
        <taxon>Pseudomonadati</taxon>
        <taxon>Pseudomonadota</taxon>
        <taxon>Betaproteobacteria</taxon>
        <taxon>Burkholderiales</taxon>
        <taxon>Alcaligenaceae</taxon>
        <taxon>Bordetella</taxon>
    </lineage>
</organism>
<dbReference type="GO" id="GO:0003677">
    <property type="term" value="F:DNA binding"/>
    <property type="evidence" value="ECO:0007669"/>
    <property type="project" value="UniProtKB-KW"/>
</dbReference>
<dbReference type="AlphaFoldDB" id="A0A261TVG4"/>
<dbReference type="InterPro" id="IPR014710">
    <property type="entry name" value="RmlC-like_jellyroll"/>
</dbReference>
<keyword evidence="5" id="KW-1185">Reference proteome</keyword>
<gene>
    <name evidence="4" type="ORF">CAL25_06710</name>
</gene>
<dbReference type="SMART" id="SM00530">
    <property type="entry name" value="HTH_XRE"/>
    <property type="match status" value="1"/>
</dbReference>
<dbReference type="OrthoDB" id="9805356at2"/>
<dbReference type="InterPro" id="IPR001387">
    <property type="entry name" value="Cro/C1-type_HTH"/>
</dbReference>
<dbReference type="SUPFAM" id="SSF51182">
    <property type="entry name" value="RmlC-like cupins"/>
    <property type="match status" value="1"/>
</dbReference>
<dbReference type="PANTHER" id="PTHR46797">
    <property type="entry name" value="HTH-TYPE TRANSCRIPTIONAL REGULATOR"/>
    <property type="match status" value="1"/>
</dbReference>
<evidence type="ECO:0000313" key="4">
    <source>
        <dbReference type="EMBL" id="OZI53656.1"/>
    </source>
</evidence>
<evidence type="ECO:0000259" key="3">
    <source>
        <dbReference type="PROSITE" id="PS50943"/>
    </source>
</evidence>
<dbReference type="InterPro" id="IPR013096">
    <property type="entry name" value="Cupin_2"/>
</dbReference>
<dbReference type="GO" id="GO:0003700">
    <property type="term" value="F:DNA-binding transcription factor activity"/>
    <property type="evidence" value="ECO:0007669"/>
    <property type="project" value="TreeGrafter"/>
</dbReference>
<dbReference type="GO" id="GO:0005829">
    <property type="term" value="C:cytosol"/>
    <property type="evidence" value="ECO:0007669"/>
    <property type="project" value="TreeGrafter"/>
</dbReference>
<dbReference type="InterPro" id="IPR010982">
    <property type="entry name" value="Lambda_DNA-bd_dom_sf"/>
</dbReference>
<reference evidence="4 5" key="1">
    <citation type="submission" date="2017-05" db="EMBL/GenBank/DDBJ databases">
        <title>Complete and WGS of Bordetella genogroups.</title>
        <authorList>
            <person name="Spilker T."/>
            <person name="LiPuma J."/>
        </authorList>
    </citation>
    <scope>NUCLEOTIDE SEQUENCE [LARGE SCALE GENOMIC DNA]</scope>
    <source>
        <strain evidence="4 5">AU10456</strain>
    </source>
</reference>
<feature type="domain" description="HTH cro/C1-type" evidence="3">
    <location>
        <begin position="24"/>
        <end position="78"/>
    </location>
</feature>
<comment type="caution">
    <text evidence="4">The sequence shown here is derived from an EMBL/GenBank/DDBJ whole genome shotgun (WGS) entry which is preliminary data.</text>
</comment>
<dbReference type="SUPFAM" id="SSF47413">
    <property type="entry name" value="lambda repressor-like DNA-binding domains"/>
    <property type="match status" value="1"/>
</dbReference>
<proteinExistence type="predicted"/>
<name>A0A261TVG4_9BORD</name>
<dbReference type="Proteomes" id="UP000216913">
    <property type="component" value="Unassembled WGS sequence"/>
</dbReference>
<dbReference type="InterPro" id="IPR050807">
    <property type="entry name" value="TransReg_Diox_bact_type"/>
</dbReference>
<evidence type="ECO:0000313" key="5">
    <source>
        <dbReference type="Proteomes" id="UP000216913"/>
    </source>
</evidence>
<dbReference type="Gene3D" id="1.10.260.40">
    <property type="entry name" value="lambda repressor-like DNA-binding domains"/>
    <property type="match status" value="1"/>
</dbReference>
<evidence type="ECO:0000256" key="1">
    <source>
        <dbReference type="ARBA" id="ARBA00023125"/>
    </source>
</evidence>
<dbReference type="CDD" id="cd02209">
    <property type="entry name" value="cupin_XRE_C"/>
    <property type="match status" value="1"/>
</dbReference>
<dbReference type="InterPro" id="IPR011051">
    <property type="entry name" value="RmlC_Cupin_sf"/>
</dbReference>
<sequence>MRASSPAPLSPDILADRKSLGMRLRALRKTAGLTLRELSDRTGVALSTLSKMELGQVSISYEKFAAVARALEVDIGQLFGPAQRTTEAPGPLRTTIDDAPGYHTGPYDYKLLAAQYPARTMTPMYGRILARGPEAFDGFVRHAGQEFLMVLSGELEIRFETGESLILARNETAYFDSGIGHMYLTRSRTPAEVMVVMSDAAGVAGIAGVAGVTGVAGVAPMLKAAPEKPTPRRKASKAPQRAGLKNA</sequence>